<dbReference type="Proteomes" id="UP000549617">
    <property type="component" value="Unassembled WGS sequence"/>
</dbReference>
<dbReference type="EMBL" id="JACIJC010000001">
    <property type="protein sequence ID" value="MBB5684691.1"/>
    <property type="molecule type" value="Genomic_DNA"/>
</dbReference>
<comment type="caution">
    <text evidence="1">The sequence shown here is derived from an EMBL/GenBank/DDBJ whole genome shotgun (WGS) entry which is preliminary data.</text>
</comment>
<gene>
    <name evidence="1" type="ORF">FHS49_000682</name>
</gene>
<keyword evidence="2" id="KW-1185">Reference proteome</keyword>
<reference evidence="1 2" key="1">
    <citation type="submission" date="2020-08" db="EMBL/GenBank/DDBJ databases">
        <title>Genomic Encyclopedia of Type Strains, Phase IV (KMG-IV): sequencing the most valuable type-strain genomes for metagenomic binning, comparative biology and taxonomic classification.</title>
        <authorList>
            <person name="Goeker M."/>
        </authorList>
    </citation>
    <scope>NUCLEOTIDE SEQUENCE [LARGE SCALE GENOMIC DNA]</scope>
    <source>
        <strain evidence="1 2">DSM 25079</strain>
    </source>
</reference>
<evidence type="ECO:0008006" key="3">
    <source>
        <dbReference type="Google" id="ProtNLM"/>
    </source>
</evidence>
<dbReference type="RefSeq" id="WP_184015224.1">
    <property type="nucleotide sequence ID" value="NZ_JACIJC010000001.1"/>
</dbReference>
<dbReference type="PIRSF" id="PIRSF039032">
    <property type="entry name" value="HigB-2"/>
    <property type="match status" value="1"/>
</dbReference>
<evidence type="ECO:0000313" key="1">
    <source>
        <dbReference type="EMBL" id="MBB5684691.1"/>
    </source>
</evidence>
<dbReference type="InterPro" id="IPR009387">
    <property type="entry name" value="HigB-2"/>
</dbReference>
<protein>
    <recommendedName>
        <fullName evidence="3">Addiction module toxin RelE</fullName>
    </recommendedName>
</protein>
<organism evidence="1 2">
    <name type="scientific">Sphingobium boeckii</name>
    <dbReference type="NCBI Taxonomy" id="1082345"/>
    <lineage>
        <taxon>Bacteria</taxon>
        <taxon>Pseudomonadati</taxon>
        <taxon>Pseudomonadota</taxon>
        <taxon>Alphaproteobacteria</taxon>
        <taxon>Sphingomonadales</taxon>
        <taxon>Sphingomonadaceae</taxon>
        <taxon>Sphingobium</taxon>
    </lineage>
</organism>
<name>A0A7W9AFV6_9SPHN</name>
<dbReference type="Pfam" id="PF06296">
    <property type="entry name" value="RelE"/>
    <property type="match status" value="1"/>
</dbReference>
<proteinExistence type="predicted"/>
<accession>A0A7W9AFV6</accession>
<sequence length="109" mass="11746">MHTVVETPAYLKAADKAGMSQVEREAAVSLLANNPESGDIIAGGGGVRKVRVPKQGQGKSGGYRVLTYYMTENEPVFLISVINKSKQANLSDGQRAIVKEAAKEIRDDR</sequence>
<dbReference type="AlphaFoldDB" id="A0A7W9AFV6"/>
<evidence type="ECO:0000313" key="2">
    <source>
        <dbReference type="Proteomes" id="UP000549617"/>
    </source>
</evidence>